<dbReference type="EMBL" id="JBBMFD010000036">
    <property type="protein sequence ID" value="MEQ2441694.1"/>
    <property type="molecule type" value="Genomic_DNA"/>
</dbReference>
<proteinExistence type="predicted"/>
<evidence type="ECO:0000313" key="5">
    <source>
        <dbReference type="Proteomes" id="UP001489509"/>
    </source>
</evidence>
<keyword evidence="5" id="KW-1185">Reference proteome</keyword>
<dbReference type="InterPro" id="IPR014001">
    <property type="entry name" value="Helicase_ATP-bd"/>
</dbReference>
<evidence type="ECO:0000259" key="3">
    <source>
        <dbReference type="PROSITE" id="PS51192"/>
    </source>
</evidence>
<dbReference type="InterPro" id="IPR027417">
    <property type="entry name" value="P-loop_NTPase"/>
</dbReference>
<dbReference type="Gene3D" id="3.40.50.300">
    <property type="entry name" value="P-loop containing nucleotide triphosphate hydrolases"/>
    <property type="match status" value="1"/>
</dbReference>
<name>A0ABV1E325_9FIRM</name>
<dbReference type="SMART" id="SM00487">
    <property type="entry name" value="DEXDc"/>
    <property type="match status" value="1"/>
</dbReference>
<accession>A0ABV1E325</accession>
<gene>
    <name evidence="4" type="ORF">WMO26_12725</name>
</gene>
<evidence type="ECO:0000256" key="2">
    <source>
        <dbReference type="SAM" id="Coils"/>
    </source>
</evidence>
<dbReference type="PANTHER" id="PTHR45766">
    <property type="entry name" value="DNA ANNEALING HELICASE AND ENDONUCLEASE ZRANB3 FAMILY MEMBER"/>
    <property type="match status" value="1"/>
</dbReference>
<sequence length="460" mass="52675">MEFHPHNYQRYCIERILDTPKIGLFLDMGLGKTVITLTAINELKYHRWQVFRVLVIAPKKVAEATWQKEAARWDHLAHLRFSGVMGSAQKRIRALASPADVYMLGRDNVDWLVDYYRNDWPFDMVVLDESTSFKNSRAKRFRALKLVSSRINRMVELTGTPMPNGLEDIFAQMYLLDGGARLGRTLSSFRESFCTQDWAHPGQQYRTYSPQDGALDRIQQAISDICISMKAEDYLELPEFIADDVPVVLDDKAAKAYRQMERELLLQVDEQTITAGTAAVLNGKLLQLCSGAVYDTESAAVEIHRCKLDAFLEVIEQLYGEHVLVFYWFQHERDRILEVLQKSKLRVRVYFGPADEEAWNTGRIDVLLAHPASCGYGLNLQKGGHHAVWYTLPNWNLELYQQANKRLHRQGQKHPVIVHHLLVQDGVDVDMAASLDGKKDAQEAMMEALKARIEKARRAG</sequence>
<comment type="caution">
    <text evidence="4">The sequence shown here is derived from an EMBL/GenBank/DDBJ whole genome shotgun (WGS) entry which is preliminary data.</text>
</comment>
<dbReference type="InterPro" id="IPR038718">
    <property type="entry name" value="SNF2-like_sf"/>
</dbReference>
<feature type="coiled-coil region" evidence="2">
    <location>
        <begin position="432"/>
        <end position="459"/>
    </location>
</feature>
<dbReference type="Gene3D" id="3.40.50.10810">
    <property type="entry name" value="Tandem AAA-ATPase domain"/>
    <property type="match status" value="1"/>
</dbReference>
<keyword evidence="2" id="KW-0175">Coiled coil</keyword>
<keyword evidence="1" id="KW-0378">Hydrolase</keyword>
<dbReference type="RefSeq" id="WP_349220944.1">
    <property type="nucleotide sequence ID" value="NZ_JBBMFD010000036.1"/>
</dbReference>
<feature type="domain" description="Helicase ATP-binding" evidence="3">
    <location>
        <begin position="13"/>
        <end position="179"/>
    </location>
</feature>
<reference evidence="4 5" key="1">
    <citation type="submission" date="2024-03" db="EMBL/GenBank/DDBJ databases">
        <title>Human intestinal bacterial collection.</title>
        <authorList>
            <person name="Pauvert C."/>
            <person name="Hitch T.C.A."/>
            <person name="Clavel T."/>
        </authorList>
    </citation>
    <scope>NUCLEOTIDE SEQUENCE [LARGE SCALE GENOMIC DNA]</scope>
    <source>
        <strain evidence="4 5">CLA-JM-H44</strain>
    </source>
</reference>
<protein>
    <submittedName>
        <fullName evidence="4">SNF2-related protein</fullName>
    </submittedName>
</protein>
<dbReference type="PROSITE" id="PS51192">
    <property type="entry name" value="HELICASE_ATP_BIND_1"/>
    <property type="match status" value="1"/>
</dbReference>
<evidence type="ECO:0000256" key="1">
    <source>
        <dbReference type="ARBA" id="ARBA00022801"/>
    </source>
</evidence>
<dbReference type="PANTHER" id="PTHR45766:SF6">
    <property type="entry name" value="SWI_SNF-RELATED MATRIX-ASSOCIATED ACTIN-DEPENDENT REGULATOR OF CHROMATIN SUBFAMILY A-LIKE PROTEIN 1"/>
    <property type="match status" value="1"/>
</dbReference>
<organism evidence="4 5">
    <name type="scientific">Solibaculum intestinale</name>
    <dbReference type="NCBI Taxonomy" id="3133165"/>
    <lineage>
        <taxon>Bacteria</taxon>
        <taxon>Bacillati</taxon>
        <taxon>Bacillota</taxon>
        <taxon>Clostridia</taxon>
        <taxon>Eubacteriales</taxon>
        <taxon>Oscillospiraceae</taxon>
        <taxon>Solibaculum</taxon>
    </lineage>
</organism>
<dbReference type="Pfam" id="PF00176">
    <property type="entry name" value="SNF2-rel_dom"/>
    <property type="match status" value="1"/>
</dbReference>
<dbReference type="Proteomes" id="UP001489509">
    <property type="component" value="Unassembled WGS sequence"/>
</dbReference>
<dbReference type="SUPFAM" id="SSF52540">
    <property type="entry name" value="P-loop containing nucleoside triphosphate hydrolases"/>
    <property type="match status" value="2"/>
</dbReference>
<dbReference type="InterPro" id="IPR000330">
    <property type="entry name" value="SNF2_N"/>
</dbReference>
<evidence type="ECO:0000313" key="4">
    <source>
        <dbReference type="EMBL" id="MEQ2441694.1"/>
    </source>
</evidence>